<dbReference type="Gene3D" id="1.25.40.10">
    <property type="entry name" value="Tetratricopeptide repeat domain"/>
    <property type="match status" value="4"/>
</dbReference>
<dbReference type="AlphaFoldDB" id="A0A024FYV0"/>
<dbReference type="PANTHER" id="PTHR45153">
    <property type="entry name" value="TETRATRICOPEPTIDE REPEAT PROTEIN 16"/>
    <property type="match status" value="1"/>
</dbReference>
<dbReference type="EMBL" id="CAIX01000003">
    <property type="protein sequence ID" value="CCI39759.1"/>
    <property type="molecule type" value="Genomic_DNA"/>
</dbReference>
<dbReference type="Pfam" id="PF13181">
    <property type="entry name" value="TPR_8"/>
    <property type="match status" value="1"/>
</dbReference>
<sequence length="537" mass="61464">MNDMNINATSKFEQCRDISQALLSIQNASIVTPKRSNSYLKQAEIYMQMCDYPSAIISYRQYFSTSRSHSREVAHQFANLLNLYGFELLRHSQQRIIGTIDDRQVQTCLIEAVLCDRVLSDCEGNSDSPLLAAVNHFTESIDLSSAVQTYLRRGLAYCVLKDYDKALQDIDHCILLNNENVSFHKLREKISKNLEGKPSPSRISASTTSPEDARIPNHQDGIALGKKRLEAQAATCILLEQFEEAVEILGRTILLTSTDPMIYKQRSIAYQKLGKNVEALQDAECALRLAKETEKNDENVDEGRSNDIIKELEHLRIHLLDDVVQDLLACKKYQSALDTLNKCITHDRYLASKRSEEKVQRSKFYIQRGDAYQGLGNLQPALADYRKANEITPESREIKSRTAFIHYNFGIDLFNKARFEEAELEFDRAIKMDPFVGAYHSRKGDAARFMQKHFEAFENYREALRLNPTDKECIDKIQPYMMASNGTISAKKKHAPEVKNQQWMQQKVTSKSSEHLAIRQNHRTVRSTPLNVVKRPL</sequence>
<feature type="region of interest" description="Disordered" evidence="2">
    <location>
        <begin position="194"/>
        <end position="218"/>
    </location>
</feature>
<proteinExistence type="predicted"/>
<feature type="repeat" description="TPR" evidence="1">
    <location>
        <begin position="403"/>
        <end position="436"/>
    </location>
</feature>
<evidence type="ECO:0000256" key="1">
    <source>
        <dbReference type="PROSITE-ProRule" id="PRU00339"/>
    </source>
</evidence>
<keyword evidence="1" id="KW-0802">TPR repeat</keyword>
<name>A0A024FYV0_9STRA</name>
<dbReference type="PANTHER" id="PTHR45153:SF1">
    <property type="entry name" value="TETRATRICOPEPTIDE REPEAT PROTEIN 16"/>
    <property type="match status" value="1"/>
</dbReference>
<dbReference type="SUPFAM" id="SSF48452">
    <property type="entry name" value="TPR-like"/>
    <property type="match status" value="3"/>
</dbReference>
<feature type="repeat" description="TPR" evidence="1">
    <location>
        <begin position="362"/>
        <end position="395"/>
    </location>
</feature>
<accession>A0A024FYV0</accession>
<dbReference type="SMART" id="SM00028">
    <property type="entry name" value="TPR"/>
    <property type="match status" value="6"/>
</dbReference>
<dbReference type="InParanoid" id="A0A024FYV0"/>
<comment type="caution">
    <text evidence="3">The sequence shown here is derived from an EMBL/GenBank/DDBJ whole genome shotgun (WGS) entry which is preliminary data.</text>
</comment>
<dbReference type="InterPro" id="IPR011990">
    <property type="entry name" value="TPR-like_helical_dom_sf"/>
</dbReference>
<keyword evidence="4" id="KW-1185">Reference proteome</keyword>
<protein>
    <submittedName>
        <fullName evidence="3">Uncharacterized protein</fullName>
    </submittedName>
</protein>
<evidence type="ECO:0000313" key="3">
    <source>
        <dbReference type="EMBL" id="CCI39759.1"/>
    </source>
</evidence>
<dbReference type="STRING" id="65357.A0A024FYV0"/>
<feature type="compositionally biased region" description="Polar residues" evidence="2">
    <location>
        <begin position="201"/>
        <end position="210"/>
    </location>
</feature>
<feature type="repeat" description="TPR" evidence="1">
    <location>
        <begin position="147"/>
        <end position="180"/>
    </location>
</feature>
<reference evidence="3 4" key="1">
    <citation type="submission" date="2012-05" db="EMBL/GenBank/DDBJ databases">
        <title>Recombination and specialization in a pathogen metapopulation.</title>
        <authorList>
            <person name="Gardiner A."/>
            <person name="Kemen E."/>
            <person name="Schultz-Larsen T."/>
            <person name="MacLean D."/>
            <person name="Van Oosterhout C."/>
            <person name="Jones J.D.G."/>
        </authorList>
    </citation>
    <scope>NUCLEOTIDE SEQUENCE [LARGE SCALE GENOMIC DNA]</scope>
    <source>
        <strain evidence="3 4">Ac Nc2</strain>
    </source>
</reference>
<dbReference type="PROSITE" id="PS50005">
    <property type="entry name" value="TPR"/>
    <property type="match status" value="3"/>
</dbReference>
<organism evidence="3 4">
    <name type="scientific">Albugo candida</name>
    <dbReference type="NCBI Taxonomy" id="65357"/>
    <lineage>
        <taxon>Eukaryota</taxon>
        <taxon>Sar</taxon>
        <taxon>Stramenopiles</taxon>
        <taxon>Oomycota</taxon>
        <taxon>Peronosporomycetes</taxon>
        <taxon>Albuginales</taxon>
        <taxon>Albuginaceae</taxon>
        <taxon>Albugo</taxon>
    </lineage>
</organism>
<dbReference type="InterPro" id="IPR019734">
    <property type="entry name" value="TPR_rpt"/>
</dbReference>
<evidence type="ECO:0000256" key="2">
    <source>
        <dbReference type="SAM" id="MobiDB-lite"/>
    </source>
</evidence>
<dbReference type="Proteomes" id="UP000053237">
    <property type="component" value="Unassembled WGS sequence"/>
</dbReference>
<evidence type="ECO:0000313" key="4">
    <source>
        <dbReference type="Proteomes" id="UP000053237"/>
    </source>
</evidence>
<dbReference type="OrthoDB" id="1926212at2759"/>
<gene>
    <name evidence="3" type="ORF">BN9_005420</name>
</gene>